<proteinExistence type="predicted"/>
<evidence type="ECO:0000313" key="2">
    <source>
        <dbReference type="EMBL" id="WHY85549.1"/>
    </source>
</evidence>
<dbReference type="KEGG" id="nnv:QNH39_23540"/>
<sequence length="203" mass="23046">MKEKKKKKSRKWFLLGIGLVALISLAILFTGMDGRRHLDNLSMPKQAEGVMRDTIQKGRDIAGNFNMKSFHEREDGGRAAMQHGSKYEGHGDEMMGHRHGLHEHHGPEAGKYLVGLGALFALLLGWYLRRVKGKRLMGNLLILVGILPILPFVLIGILIYWLVKKVRSGKQNIVSEPLSHFPDSSLNAQLLDEWERKMKMEEK</sequence>
<feature type="transmembrane region" description="Helical" evidence="1">
    <location>
        <begin position="140"/>
        <end position="163"/>
    </location>
</feature>
<keyword evidence="1" id="KW-1133">Transmembrane helix</keyword>
<keyword evidence="1" id="KW-0472">Membrane</keyword>
<evidence type="ECO:0000313" key="3">
    <source>
        <dbReference type="Proteomes" id="UP001178288"/>
    </source>
</evidence>
<organism evidence="2 3">
    <name type="scientific">Neobacillus novalis</name>
    <dbReference type="NCBI Taxonomy" id="220687"/>
    <lineage>
        <taxon>Bacteria</taxon>
        <taxon>Bacillati</taxon>
        <taxon>Bacillota</taxon>
        <taxon>Bacilli</taxon>
        <taxon>Bacillales</taxon>
        <taxon>Bacillaceae</taxon>
        <taxon>Neobacillus</taxon>
    </lineage>
</organism>
<protein>
    <submittedName>
        <fullName evidence="2">Uncharacterized protein</fullName>
    </submittedName>
</protein>
<dbReference type="EMBL" id="CP126114">
    <property type="protein sequence ID" value="WHY85549.1"/>
    <property type="molecule type" value="Genomic_DNA"/>
</dbReference>
<dbReference type="AlphaFoldDB" id="A0AA95MKG6"/>
<reference evidence="2" key="1">
    <citation type="submission" date="2023-05" db="EMBL/GenBank/DDBJ databases">
        <title>Comparative genomics of Bacillaceae isolates and their secondary metabolite potential.</title>
        <authorList>
            <person name="Song L."/>
            <person name="Nielsen L.J."/>
            <person name="Mohite O."/>
            <person name="Xu X."/>
            <person name="Weber T."/>
            <person name="Kovacs A.T."/>
        </authorList>
    </citation>
    <scope>NUCLEOTIDE SEQUENCE</scope>
    <source>
        <strain evidence="2">XLM17</strain>
    </source>
</reference>
<keyword evidence="3" id="KW-1185">Reference proteome</keyword>
<feature type="transmembrane region" description="Helical" evidence="1">
    <location>
        <begin position="109"/>
        <end position="128"/>
    </location>
</feature>
<feature type="transmembrane region" description="Helical" evidence="1">
    <location>
        <begin position="12"/>
        <end position="32"/>
    </location>
</feature>
<evidence type="ECO:0000256" key="1">
    <source>
        <dbReference type="SAM" id="Phobius"/>
    </source>
</evidence>
<name>A0AA95MKG6_9BACI</name>
<accession>A0AA95MKG6</accession>
<gene>
    <name evidence="2" type="ORF">QNH39_23540</name>
</gene>
<dbReference type="Proteomes" id="UP001178288">
    <property type="component" value="Chromosome"/>
</dbReference>
<dbReference type="RefSeq" id="WP_066092178.1">
    <property type="nucleotide sequence ID" value="NZ_CP126114.1"/>
</dbReference>
<keyword evidence="1" id="KW-0812">Transmembrane</keyword>